<sequence>MVFSSAFLGDQLCSVCEKLWPILSVAHGSADTLLVLEECRLVVFGVHVTLDWLPYCADMFSPLLLANSVQIASMMRTCIAKDEFERHEGCKCFSHCLVVVVMLYLDNAKGIFFID</sequence>
<reference evidence="1 2" key="1">
    <citation type="submission" date="2024-02" db="EMBL/GenBank/DDBJ databases">
        <authorList>
            <person name="Vignale AGUSTIN F."/>
            <person name="Sosa J E."/>
            <person name="Modenutti C."/>
        </authorList>
    </citation>
    <scope>NUCLEOTIDE SEQUENCE [LARGE SCALE GENOMIC DNA]</scope>
</reference>
<dbReference type="AlphaFoldDB" id="A0ABC8SDS7"/>
<protein>
    <submittedName>
        <fullName evidence="1">Uncharacterized protein</fullName>
    </submittedName>
</protein>
<dbReference type="EMBL" id="CAUOFW020002622">
    <property type="protein sequence ID" value="CAK9155027.1"/>
    <property type="molecule type" value="Genomic_DNA"/>
</dbReference>
<proteinExistence type="predicted"/>
<evidence type="ECO:0000313" key="1">
    <source>
        <dbReference type="EMBL" id="CAK9155027.1"/>
    </source>
</evidence>
<gene>
    <name evidence="1" type="ORF">ILEXP_LOCUS23398</name>
</gene>
<evidence type="ECO:0000313" key="2">
    <source>
        <dbReference type="Proteomes" id="UP001642360"/>
    </source>
</evidence>
<accession>A0ABC8SDS7</accession>
<keyword evidence="2" id="KW-1185">Reference proteome</keyword>
<organism evidence="1 2">
    <name type="scientific">Ilex paraguariensis</name>
    <name type="common">yerba mate</name>
    <dbReference type="NCBI Taxonomy" id="185542"/>
    <lineage>
        <taxon>Eukaryota</taxon>
        <taxon>Viridiplantae</taxon>
        <taxon>Streptophyta</taxon>
        <taxon>Embryophyta</taxon>
        <taxon>Tracheophyta</taxon>
        <taxon>Spermatophyta</taxon>
        <taxon>Magnoliopsida</taxon>
        <taxon>eudicotyledons</taxon>
        <taxon>Gunneridae</taxon>
        <taxon>Pentapetalae</taxon>
        <taxon>asterids</taxon>
        <taxon>campanulids</taxon>
        <taxon>Aquifoliales</taxon>
        <taxon>Aquifoliaceae</taxon>
        <taxon>Ilex</taxon>
    </lineage>
</organism>
<comment type="caution">
    <text evidence="1">The sequence shown here is derived from an EMBL/GenBank/DDBJ whole genome shotgun (WGS) entry which is preliminary data.</text>
</comment>
<dbReference type="Proteomes" id="UP001642360">
    <property type="component" value="Unassembled WGS sequence"/>
</dbReference>
<name>A0ABC8SDS7_9AQUA</name>